<dbReference type="Pfam" id="PF14111">
    <property type="entry name" value="DUF4283"/>
    <property type="match status" value="1"/>
</dbReference>
<dbReference type="PANTHER" id="PTHR31286:SF180">
    <property type="entry name" value="OS10G0362600 PROTEIN"/>
    <property type="match status" value="1"/>
</dbReference>
<protein>
    <recommendedName>
        <fullName evidence="5">DUF4283 domain-containing protein</fullName>
    </recommendedName>
</protein>
<dbReference type="EMBL" id="RDQH01000342">
    <property type="protein sequence ID" value="RXH72151.1"/>
    <property type="molecule type" value="Genomic_DNA"/>
</dbReference>
<dbReference type="AlphaFoldDB" id="A0A498HSM5"/>
<organism evidence="3 4">
    <name type="scientific">Malus domestica</name>
    <name type="common">Apple</name>
    <name type="synonym">Pyrus malus</name>
    <dbReference type="NCBI Taxonomy" id="3750"/>
    <lineage>
        <taxon>Eukaryota</taxon>
        <taxon>Viridiplantae</taxon>
        <taxon>Streptophyta</taxon>
        <taxon>Embryophyta</taxon>
        <taxon>Tracheophyta</taxon>
        <taxon>Spermatophyta</taxon>
        <taxon>Magnoliopsida</taxon>
        <taxon>eudicotyledons</taxon>
        <taxon>Gunneridae</taxon>
        <taxon>Pentapetalae</taxon>
        <taxon>rosids</taxon>
        <taxon>fabids</taxon>
        <taxon>Rosales</taxon>
        <taxon>Rosaceae</taxon>
        <taxon>Amygdaloideae</taxon>
        <taxon>Maleae</taxon>
        <taxon>Malus</taxon>
    </lineage>
</organism>
<dbReference type="Proteomes" id="UP000290289">
    <property type="component" value="Chromosome 16"/>
</dbReference>
<dbReference type="PANTHER" id="PTHR31286">
    <property type="entry name" value="GLYCINE-RICH CELL WALL STRUCTURAL PROTEIN 1.8-LIKE"/>
    <property type="match status" value="1"/>
</dbReference>
<evidence type="ECO:0008006" key="5">
    <source>
        <dbReference type="Google" id="ProtNLM"/>
    </source>
</evidence>
<feature type="domain" description="Zinc knuckle CX2CX4HX4C" evidence="2">
    <location>
        <begin position="165"/>
        <end position="186"/>
    </location>
</feature>
<dbReference type="InterPro" id="IPR025836">
    <property type="entry name" value="Zn_knuckle_CX2CX4HX4C"/>
</dbReference>
<proteinExistence type="predicted"/>
<evidence type="ECO:0000259" key="2">
    <source>
        <dbReference type="Pfam" id="PF14392"/>
    </source>
</evidence>
<comment type="caution">
    <text evidence="3">The sequence shown here is derived from an EMBL/GenBank/DDBJ whole genome shotgun (WGS) entry which is preliminary data.</text>
</comment>
<name>A0A498HSM5_MALDO</name>
<evidence type="ECO:0000259" key="1">
    <source>
        <dbReference type="Pfam" id="PF14111"/>
    </source>
</evidence>
<dbReference type="Pfam" id="PF14392">
    <property type="entry name" value="zf-CCHC_4"/>
    <property type="match status" value="1"/>
</dbReference>
<gene>
    <name evidence="3" type="ORF">DVH24_033689</name>
</gene>
<evidence type="ECO:0000313" key="4">
    <source>
        <dbReference type="Proteomes" id="UP000290289"/>
    </source>
</evidence>
<accession>A0A498HSM5</accession>
<evidence type="ECO:0000313" key="3">
    <source>
        <dbReference type="EMBL" id="RXH72151.1"/>
    </source>
</evidence>
<keyword evidence="4" id="KW-1185">Reference proteome</keyword>
<reference evidence="3 4" key="1">
    <citation type="submission" date="2018-10" db="EMBL/GenBank/DDBJ databases">
        <title>A high-quality apple genome assembly.</title>
        <authorList>
            <person name="Hu J."/>
        </authorList>
    </citation>
    <scope>NUCLEOTIDE SEQUENCE [LARGE SCALE GENOMIC DNA]</scope>
    <source>
        <strain evidence="4">cv. HFTH1</strain>
        <tissue evidence="3">Young leaf</tissue>
    </source>
</reference>
<sequence>MNHEDEIIDGLNITLENTLDLEERLDNPIHLVGRLIADHKPSQKVIKEIIRSAWNKMRWIQIIRAKENIYAIMVDKEAVARRFLEGNPWFVKDYTFTVKFWPSFHSFDDIEADREHGLSKIGVILEVEDPLKSGFHGFLRLRVDFNARKSLLINFSVPCPVSGSYTIRLKYESLQIFCYWCGRLGHFSGYHSPSALLPFSVSRYSESLMANLSSRTNSLLFKPRTA</sequence>
<feature type="domain" description="DUF4283" evidence="1">
    <location>
        <begin position="31"/>
        <end position="107"/>
    </location>
</feature>
<dbReference type="InterPro" id="IPR025558">
    <property type="entry name" value="DUF4283"/>
</dbReference>
<dbReference type="STRING" id="3750.A0A498HSM5"/>
<dbReference type="InterPro" id="IPR040256">
    <property type="entry name" value="At4g02000-like"/>
</dbReference>